<dbReference type="AlphaFoldDB" id="A0AAN9K680"/>
<evidence type="ECO:0000313" key="2">
    <source>
        <dbReference type="Proteomes" id="UP001359559"/>
    </source>
</evidence>
<sequence>MEDVITEAAPPSRFLEEDLNIFTPPSPSLPSPFLIFPLQQQPLKPKLFIIALSPSSLSLFHSHLSPQTLTASLILPEHPLSLPDNTAHIHSLSPSTLLAALRCPVSPDRAHAVAKLLLGDQIQPESVIVLDSIKAPNHRGRLSSDETLAFKLESSSERKRSDGERLLEGLEYYPSGSVVDGLGAALLARCEFLNLRASLCVSWPHFDTSVVLLLKDLLRCGALKGFDFGSSDEGLKFGTRRKDSVFQSELYI</sequence>
<evidence type="ECO:0000313" key="1">
    <source>
        <dbReference type="EMBL" id="KAK7309939.1"/>
    </source>
</evidence>
<keyword evidence="2" id="KW-1185">Reference proteome</keyword>
<name>A0AAN9K680_CLITE</name>
<dbReference type="PANTHER" id="PTHR37227:SF2">
    <property type="entry name" value="OS01G0219000 PROTEIN"/>
    <property type="match status" value="1"/>
</dbReference>
<dbReference type="EMBL" id="JAYKXN010000002">
    <property type="protein sequence ID" value="KAK7309939.1"/>
    <property type="molecule type" value="Genomic_DNA"/>
</dbReference>
<gene>
    <name evidence="1" type="ORF">RJT34_07087</name>
</gene>
<protein>
    <submittedName>
        <fullName evidence="1">Uncharacterized protein</fullName>
    </submittedName>
</protein>
<organism evidence="1 2">
    <name type="scientific">Clitoria ternatea</name>
    <name type="common">Butterfly pea</name>
    <dbReference type="NCBI Taxonomy" id="43366"/>
    <lineage>
        <taxon>Eukaryota</taxon>
        <taxon>Viridiplantae</taxon>
        <taxon>Streptophyta</taxon>
        <taxon>Embryophyta</taxon>
        <taxon>Tracheophyta</taxon>
        <taxon>Spermatophyta</taxon>
        <taxon>Magnoliopsida</taxon>
        <taxon>eudicotyledons</taxon>
        <taxon>Gunneridae</taxon>
        <taxon>Pentapetalae</taxon>
        <taxon>rosids</taxon>
        <taxon>fabids</taxon>
        <taxon>Fabales</taxon>
        <taxon>Fabaceae</taxon>
        <taxon>Papilionoideae</taxon>
        <taxon>50 kb inversion clade</taxon>
        <taxon>NPAAA clade</taxon>
        <taxon>indigoferoid/millettioid clade</taxon>
        <taxon>Phaseoleae</taxon>
        <taxon>Clitoria</taxon>
    </lineage>
</organism>
<dbReference type="Proteomes" id="UP001359559">
    <property type="component" value="Unassembled WGS sequence"/>
</dbReference>
<comment type="caution">
    <text evidence="1">The sequence shown here is derived from an EMBL/GenBank/DDBJ whole genome shotgun (WGS) entry which is preliminary data.</text>
</comment>
<dbReference type="PANTHER" id="PTHR37227">
    <property type="entry name" value="OS01G0219000 PROTEIN"/>
    <property type="match status" value="1"/>
</dbReference>
<accession>A0AAN9K680</accession>
<proteinExistence type="predicted"/>
<reference evidence="1 2" key="1">
    <citation type="submission" date="2024-01" db="EMBL/GenBank/DDBJ databases">
        <title>The genomes of 5 underutilized Papilionoideae crops provide insights into root nodulation and disease resistance.</title>
        <authorList>
            <person name="Yuan L."/>
        </authorList>
    </citation>
    <scope>NUCLEOTIDE SEQUENCE [LARGE SCALE GENOMIC DNA]</scope>
    <source>
        <strain evidence="1">LY-2023</strain>
        <tissue evidence="1">Leaf</tissue>
    </source>
</reference>